<dbReference type="AlphaFoldDB" id="A0A917N6W0"/>
<reference evidence="3" key="3">
    <citation type="submission" date="2020-09" db="EMBL/GenBank/DDBJ databases">
        <authorList>
            <person name="Sun Q."/>
            <person name="Zhou Y."/>
        </authorList>
    </citation>
    <scope>NUCLEOTIDE SEQUENCE</scope>
    <source>
        <strain evidence="3">CGMCC 4.7206</strain>
    </source>
</reference>
<dbReference type="EMBL" id="BMMT01000001">
    <property type="protein sequence ID" value="GGI72016.1"/>
    <property type="molecule type" value="Genomic_DNA"/>
</dbReference>
<evidence type="ECO:0000313" key="4">
    <source>
        <dbReference type="Proteomes" id="UP000597989"/>
    </source>
</evidence>
<gene>
    <name evidence="2" type="ORF">GCM10009545_47170</name>
    <name evidence="3" type="ORF">GCM10011581_06200</name>
</gene>
<feature type="region of interest" description="Disordered" evidence="1">
    <location>
        <begin position="80"/>
        <end position="99"/>
    </location>
</feature>
<reference evidence="2 5" key="2">
    <citation type="journal article" date="2019" name="Int. J. Syst. Evol. Microbiol.">
        <title>The Global Catalogue of Microorganisms (GCM) 10K type strain sequencing project: providing services to taxonomists for standard genome sequencing and annotation.</title>
        <authorList>
            <consortium name="The Broad Institute Genomics Platform"/>
            <consortium name="The Broad Institute Genome Sequencing Center for Infectious Disease"/>
            <person name="Wu L."/>
            <person name="Ma J."/>
        </authorList>
    </citation>
    <scope>NUCLEOTIDE SEQUENCE [LARGE SCALE GENOMIC DNA]</scope>
    <source>
        <strain evidence="2 5">JCM 10664</strain>
    </source>
</reference>
<organism evidence="3 4">
    <name type="scientific">Saccharopolyspora thermophila</name>
    <dbReference type="NCBI Taxonomy" id="89367"/>
    <lineage>
        <taxon>Bacteria</taxon>
        <taxon>Bacillati</taxon>
        <taxon>Actinomycetota</taxon>
        <taxon>Actinomycetes</taxon>
        <taxon>Pseudonocardiales</taxon>
        <taxon>Pseudonocardiaceae</taxon>
        <taxon>Saccharopolyspora</taxon>
    </lineage>
</organism>
<dbReference type="EMBL" id="BAAAHC010000024">
    <property type="protein sequence ID" value="GAA0539074.1"/>
    <property type="molecule type" value="Genomic_DNA"/>
</dbReference>
<reference evidence="3 4" key="1">
    <citation type="journal article" date="2014" name="Int. J. Syst. Evol. Microbiol.">
        <title>Complete genome sequence of Corynebacterium casei LMG S-19264T (=DSM 44701T), isolated from a smear-ripened cheese.</title>
        <authorList>
            <consortium name="US DOE Joint Genome Institute (JGI-PGF)"/>
            <person name="Walter F."/>
            <person name="Albersmeier A."/>
            <person name="Kalinowski J."/>
            <person name="Ruckert C."/>
        </authorList>
    </citation>
    <scope>NUCLEOTIDE SEQUENCE [LARGE SCALE GENOMIC DNA]</scope>
    <source>
        <strain evidence="3 4">CGMCC 4.7206</strain>
    </source>
</reference>
<name>A0A917N6W0_9PSEU</name>
<dbReference type="Proteomes" id="UP000597989">
    <property type="component" value="Unassembled WGS sequence"/>
</dbReference>
<evidence type="ECO:0000256" key="1">
    <source>
        <dbReference type="SAM" id="MobiDB-lite"/>
    </source>
</evidence>
<comment type="caution">
    <text evidence="3">The sequence shown here is derived from an EMBL/GenBank/DDBJ whole genome shotgun (WGS) entry which is preliminary data.</text>
</comment>
<dbReference type="Proteomes" id="UP001500220">
    <property type="component" value="Unassembled WGS sequence"/>
</dbReference>
<keyword evidence="5" id="KW-1185">Reference proteome</keyword>
<accession>A0A917N6W0</accession>
<sequence length="99" mass="10894">MFAMASTTTELAELHRVLGQLRSCVSTLRSRYGDPPCVQRISNDVDRLDIDVAELSNVLPAPRRSAETRDDVVIVPDTPYDPALWRDADDEGLGGQAPQ</sequence>
<protein>
    <submittedName>
        <fullName evidence="3">Uncharacterized protein</fullName>
    </submittedName>
</protein>
<evidence type="ECO:0000313" key="5">
    <source>
        <dbReference type="Proteomes" id="UP001500220"/>
    </source>
</evidence>
<reference evidence="2" key="4">
    <citation type="submission" date="2023-12" db="EMBL/GenBank/DDBJ databases">
        <authorList>
            <person name="Sun Q."/>
            <person name="Inoue M."/>
        </authorList>
    </citation>
    <scope>NUCLEOTIDE SEQUENCE</scope>
    <source>
        <strain evidence="2">JCM 10664</strain>
    </source>
</reference>
<evidence type="ECO:0000313" key="2">
    <source>
        <dbReference type="EMBL" id="GAA0539074.1"/>
    </source>
</evidence>
<evidence type="ECO:0000313" key="3">
    <source>
        <dbReference type="EMBL" id="GGI72016.1"/>
    </source>
</evidence>
<proteinExistence type="predicted"/>